<dbReference type="InterPro" id="IPR013974">
    <property type="entry name" value="SAF"/>
</dbReference>
<keyword evidence="2" id="KW-0812">Transmembrane</keyword>
<dbReference type="CDD" id="cd11614">
    <property type="entry name" value="SAF_CpaB_FlgA_like"/>
    <property type="match status" value="1"/>
</dbReference>
<evidence type="ECO:0000256" key="1">
    <source>
        <dbReference type="SAM" id="MobiDB-lite"/>
    </source>
</evidence>
<keyword evidence="2" id="KW-0472">Membrane</keyword>
<feature type="compositionally biased region" description="Low complexity" evidence="1">
    <location>
        <begin position="270"/>
        <end position="280"/>
    </location>
</feature>
<reference evidence="4 5" key="1">
    <citation type="submission" date="2024-09" db="EMBL/GenBank/DDBJ databases">
        <authorList>
            <person name="Sun Q."/>
            <person name="Mori K."/>
        </authorList>
    </citation>
    <scope>NUCLEOTIDE SEQUENCE [LARGE SCALE GENOMIC DNA]</scope>
    <source>
        <strain evidence="4 5">NCAIM B.02537</strain>
    </source>
</reference>
<protein>
    <submittedName>
        <fullName evidence="4">Flp pilus assembly protein CpaB</fullName>
    </submittedName>
</protein>
<dbReference type="Pfam" id="PF08666">
    <property type="entry name" value="SAF"/>
    <property type="match status" value="1"/>
</dbReference>
<organism evidence="4 5">
    <name type="scientific">Novosphingobium aquiterrae</name>
    <dbReference type="NCBI Taxonomy" id="624388"/>
    <lineage>
        <taxon>Bacteria</taxon>
        <taxon>Pseudomonadati</taxon>
        <taxon>Pseudomonadota</taxon>
        <taxon>Alphaproteobacteria</taxon>
        <taxon>Sphingomonadales</taxon>
        <taxon>Sphingomonadaceae</taxon>
        <taxon>Novosphingobium</taxon>
    </lineage>
</organism>
<feature type="region of interest" description="Disordered" evidence="1">
    <location>
        <begin position="270"/>
        <end position="293"/>
    </location>
</feature>
<gene>
    <name evidence="4" type="primary">cpaB</name>
    <name evidence="4" type="ORF">ACFFF7_13315</name>
</gene>
<feature type="transmembrane region" description="Helical" evidence="2">
    <location>
        <begin position="6"/>
        <end position="27"/>
    </location>
</feature>
<evidence type="ECO:0000259" key="3">
    <source>
        <dbReference type="SMART" id="SM00858"/>
    </source>
</evidence>
<evidence type="ECO:0000313" key="5">
    <source>
        <dbReference type="Proteomes" id="UP001589943"/>
    </source>
</evidence>
<dbReference type="SMART" id="SM00858">
    <property type="entry name" value="SAF"/>
    <property type="match status" value="1"/>
</dbReference>
<accession>A0ABV6PKM4</accession>
<dbReference type="InterPro" id="IPR031571">
    <property type="entry name" value="RcpC_dom"/>
</dbReference>
<name>A0ABV6PKM4_9SPHN</name>
<keyword evidence="2" id="KW-1133">Transmembrane helix</keyword>
<keyword evidence="5" id="KW-1185">Reference proteome</keyword>
<comment type="caution">
    <text evidence="4">The sequence shown here is derived from an EMBL/GenBank/DDBJ whole genome shotgun (WGS) entry which is preliminary data.</text>
</comment>
<evidence type="ECO:0000313" key="4">
    <source>
        <dbReference type="EMBL" id="MFC0590390.1"/>
    </source>
</evidence>
<dbReference type="InterPro" id="IPR017592">
    <property type="entry name" value="Pilus_assmbl_Flp-typ_CpaB"/>
</dbReference>
<feature type="domain" description="SAF" evidence="3">
    <location>
        <begin position="44"/>
        <end position="107"/>
    </location>
</feature>
<evidence type="ECO:0000256" key="2">
    <source>
        <dbReference type="SAM" id="Phobius"/>
    </source>
</evidence>
<dbReference type="NCBIfam" id="TIGR03177">
    <property type="entry name" value="pilus_cpaB"/>
    <property type="match status" value="1"/>
</dbReference>
<dbReference type="Proteomes" id="UP001589943">
    <property type="component" value="Unassembled WGS sequence"/>
</dbReference>
<dbReference type="RefSeq" id="WP_379481829.1">
    <property type="nucleotide sequence ID" value="NZ_JBHLTL010000006.1"/>
</dbReference>
<dbReference type="EMBL" id="JBHLTL010000006">
    <property type="protein sequence ID" value="MFC0590390.1"/>
    <property type="molecule type" value="Genomic_DNA"/>
</dbReference>
<proteinExistence type="predicted"/>
<dbReference type="Pfam" id="PF16976">
    <property type="entry name" value="RcpC"/>
    <property type="match status" value="1"/>
</dbReference>
<sequence length="308" mass="32267">MGQRNIIAIALAVFIGLIAVYMANIYFSARETQQEKVAEQNRMARIVVASQELAFGTALSPQNVRFTNWPANSVPTGAFTSIEEATRNRVALRPIVVGEPVLASKVSGTDGRATLSANLPVGQLAFAIPINDVAGVGGFVRPGDVVDVLLTRTIPGEGNQNGDKMTDVLLEAVPVLGIDQVADEKNTQPAIGKTATVQVDTFGAQKLALAMQSGTMSLALRNVADQVTGARKTVTRNDLGGRFFMPSRAARPNNPGAAAALAMAGAARRMAMPSGPSGPAMAPPRPAGPSMTVVRGTRASQEEFIRGY</sequence>